<protein>
    <recommendedName>
        <fullName evidence="8">Ferredoxin</fullName>
    </recommendedName>
</protein>
<dbReference type="PRINTS" id="PR00352">
    <property type="entry name" value="3FE4SFRDOXIN"/>
</dbReference>
<evidence type="ECO:0000313" key="9">
    <source>
        <dbReference type="EMBL" id="MFC6239330.1"/>
    </source>
</evidence>
<dbReference type="RefSeq" id="WP_386768532.1">
    <property type="nucleotide sequence ID" value="NZ_JBHSTI010000017.1"/>
</dbReference>
<evidence type="ECO:0000256" key="4">
    <source>
        <dbReference type="ARBA" id="ARBA00022982"/>
    </source>
</evidence>
<keyword evidence="7" id="KW-0003">3Fe-4S</keyword>
<evidence type="ECO:0000256" key="7">
    <source>
        <dbReference type="ARBA" id="ARBA00023291"/>
    </source>
</evidence>
<keyword evidence="6 8" id="KW-0411">Iron-sulfur</keyword>
<comment type="caution">
    <text evidence="9">The sequence shown here is derived from an EMBL/GenBank/DDBJ whole genome shotgun (WGS) entry which is preliminary data.</text>
</comment>
<keyword evidence="3 8" id="KW-0479">Metal-binding</keyword>
<keyword evidence="10" id="KW-1185">Reference proteome</keyword>
<evidence type="ECO:0000256" key="6">
    <source>
        <dbReference type="ARBA" id="ARBA00023014"/>
    </source>
</evidence>
<keyword evidence="2 8" id="KW-0813">Transport</keyword>
<dbReference type="Gene3D" id="3.30.70.20">
    <property type="match status" value="1"/>
</dbReference>
<reference evidence="10" key="1">
    <citation type="journal article" date="2019" name="Int. J. Syst. Evol. Microbiol.">
        <title>The Global Catalogue of Microorganisms (GCM) 10K type strain sequencing project: providing services to taxonomists for standard genome sequencing and annotation.</title>
        <authorList>
            <consortium name="The Broad Institute Genomics Platform"/>
            <consortium name="The Broad Institute Genome Sequencing Center for Infectious Disease"/>
            <person name="Wu L."/>
            <person name="Ma J."/>
        </authorList>
    </citation>
    <scope>NUCLEOTIDE SEQUENCE [LARGE SCALE GENOMIC DNA]</scope>
    <source>
        <strain evidence="10">CGMCC 4.7317</strain>
    </source>
</reference>
<comment type="function">
    <text evidence="8">Ferredoxins are iron-sulfur proteins that transfer electrons in a wide variety of metabolic reactions.</text>
</comment>
<proteinExistence type="predicted"/>
<dbReference type="Proteomes" id="UP001596138">
    <property type="component" value="Unassembled WGS sequence"/>
</dbReference>
<accession>A0ABW1T4U2</accession>
<dbReference type="InterPro" id="IPR051269">
    <property type="entry name" value="Fe-S_cluster_ET"/>
</dbReference>
<dbReference type="Pfam" id="PF13459">
    <property type="entry name" value="Fer4_15"/>
    <property type="match status" value="1"/>
</dbReference>
<gene>
    <name evidence="9" type="ORF">ACFQGU_15760</name>
</gene>
<comment type="cofactor">
    <cofactor evidence="1">
        <name>[3Fe-4S] cluster</name>
        <dbReference type="ChEBI" id="CHEBI:21137"/>
    </cofactor>
</comment>
<dbReference type="SUPFAM" id="SSF54862">
    <property type="entry name" value="4Fe-4S ferredoxins"/>
    <property type="match status" value="1"/>
</dbReference>
<dbReference type="EMBL" id="JBHSTI010000017">
    <property type="protein sequence ID" value="MFC6239330.1"/>
    <property type="molecule type" value="Genomic_DNA"/>
</dbReference>
<evidence type="ECO:0000256" key="1">
    <source>
        <dbReference type="ARBA" id="ARBA00001927"/>
    </source>
</evidence>
<evidence type="ECO:0000256" key="8">
    <source>
        <dbReference type="RuleBase" id="RU368020"/>
    </source>
</evidence>
<dbReference type="PANTHER" id="PTHR36923:SF3">
    <property type="entry name" value="FERREDOXIN"/>
    <property type="match status" value="1"/>
</dbReference>
<organism evidence="9 10">
    <name type="scientific">Longivirga aurantiaca</name>
    <dbReference type="NCBI Taxonomy" id="1837743"/>
    <lineage>
        <taxon>Bacteria</taxon>
        <taxon>Bacillati</taxon>
        <taxon>Actinomycetota</taxon>
        <taxon>Actinomycetes</taxon>
        <taxon>Sporichthyales</taxon>
        <taxon>Sporichthyaceae</taxon>
        <taxon>Longivirga</taxon>
    </lineage>
</organism>
<sequence length="65" mass="7335">MSFRVIADYDRCKSHGLCQAVAPEVFEVRADGYMYILLETVDDSMRSACEDAVDSCPEQALRIED</sequence>
<evidence type="ECO:0000256" key="5">
    <source>
        <dbReference type="ARBA" id="ARBA00023004"/>
    </source>
</evidence>
<evidence type="ECO:0000256" key="2">
    <source>
        <dbReference type="ARBA" id="ARBA00022448"/>
    </source>
</evidence>
<dbReference type="PANTHER" id="PTHR36923">
    <property type="entry name" value="FERREDOXIN"/>
    <property type="match status" value="1"/>
</dbReference>
<keyword evidence="5 8" id="KW-0408">Iron</keyword>
<evidence type="ECO:0000256" key="3">
    <source>
        <dbReference type="ARBA" id="ARBA00022723"/>
    </source>
</evidence>
<dbReference type="InterPro" id="IPR001080">
    <property type="entry name" value="3Fe4S_ferredoxin"/>
</dbReference>
<keyword evidence="4 8" id="KW-0249">Electron transport</keyword>
<name>A0ABW1T4U2_9ACTN</name>
<evidence type="ECO:0000313" key="10">
    <source>
        <dbReference type="Proteomes" id="UP001596138"/>
    </source>
</evidence>